<dbReference type="PANTHER" id="PTHR43187">
    <property type="entry name" value="GLUTAMINE AMIDOTRANSFERASE DUG3-RELATED"/>
    <property type="match status" value="1"/>
</dbReference>
<dbReference type="PROSITE" id="PS51278">
    <property type="entry name" value="GATASE_TYPE_2"/>
    <property type="match status" value="1"/>
</dbReference>
<dbReference type="Gene3D" id="3.60.20.10">
    <property type="entry name" value="Glutamine Phosphoribosylpyrophosphate, subunit 1, domain 1"/>
    <property type="match status" value="1"/>
</dbReference>
<dbReference type="GO" id="GO:0016787">
    <property type="term" value="F:hydrolase activity"/>
    <property type="evidence" value="ECO:0007669"/>
    <property type="project" value="UniProtKB-KW"/>
</dbReference>
<dbReference type="RefSeq" id="WP_145182277.1">
    <property type="nucleotide sequence ID" value="NZ_CP036266.1"/>
</dbReference>
<evidence type="ECO:0000256" key="1">
    <source>
        <dbReference type="ARBA" id="ARBA00022962"/>
    </source>
</evidence>
<dbReference type="SUPFAM" id="SSF56235">
    <property type="entry name" value="N-terminal nucleophile aminohydrolases (Ntn hydrolases)"/>
    <property type="match status" value="1"/>
</dbReference>
<dbReference type="InterPro" id="IPR017932">
    <property type="entry name" value="GATase_2_dom"/>
</dbReference>
<evidence type="ECO:0000313" key="3">
    <source>
        <dbReference type="EMBL" id="QDT20039.1"/>
    </source>
</evidence>
<keyword evidence="3" id="KW-0378">Hydrolase</keyword>
<keyword evidence="1" id="KW-0315">Glutamine amidotransferase</keyword>
<dbReference type="PANTHER" id="PTHR43187:SF1">
    <property type="entry name" value="GLUTAMINE AMIDOTRANSFERASE DUG3-RELATED"/>
    <property type="match status" value="1"/>
</dbReference>
<keyword evidence="4" id="KW-1185">Reference proteome</keyword>
<evidence type="ECO:0000313" key="4">
    <source>
        <dbReference type="Proteomes" id="UP000320421"/>
    </source>
</evidence>
<accession>A0A517PKY1</accession>
<dbReference type="OrthoDB" id="321954at2"/>
<dbReference type="Proteomes" id="UP000320421">
    <property type="component" value="Chromosome"/>
</dbReference>
<dbReference type="AlphaFoldDB" id="A0A517PKY1"/>
<dbReference type="InterPro" id="IPR052373">
    <property type="entry name" value="Gamma-glu_amide_hydrolase"/>
</dbReference>
<protein>
    <submittedName>
        <fullName evidence="3">Amidohydrolase EgtC</fullName>
        <ecNumber evidence="3">3.5.1.-</ecNumber>
    </submittedName>
</protein>
<dbReference type="EC" id="3.5.1.-" evidence="3"/>
<reference evidence="3 4" key="1">
    <citation type="submission" date="2019-02" db="EMBL/GenBank/DDBJ databases">
        <title>Deep-cultivation of Planctomycetes and their phenomic and genomic characterization uncovers novel biology.</title>
        <authorList>
            <person name="Wiegand S."/>
            <person name="Jogler M."/>
            <person name="Boedeker C."/>
            <person name="Pinto D."/>
            <person name="Vollmers J."/>
            <person name="Rivas-Marin E."/>
            <person name="Kohn T."/>
            <person name="Peeters S.H."/>
            <person name="Heuer A."/>
            <person name="Rast P."/>
            <person name="Oberbeckmann S."/>
            <person name="Bunk B."/>
            <person name="Jeske O."/>
            <person name="Meyerdierks A."/>
            <person name="Storesund J.E."/>
            <person name="Kallscheuer N."/>
            <person name="Luecker S."/>
            <person name="Lage O.M."/>
            <person name="Pohl T."/>
            <person name="Merkel B.J."/>
            <person name="Hornburger P."/>
            <person name="Mueller R.-W."/>
            <person name="Bruemmer F."/>
            <person name="Labrenz M."/>
            <person name="Spormann A.M."/>
            <person name="Op den Camp H."/>
            <person name="Overmann J."/>
            <person name="Amann R."/>
            <person name="Jetten M.S.M."/>
            <person name="Mascher T."/>
            <person name="Medema M.H."/>
            <person name="Devos D.P."/>
            <person name="Kaster A.-K."/>
            <person name="Ovreas L."/>
            <person name="Rohde M."/>
            <person name="Galperin M.Y."/>
            <person name="Jogler C."/>
        </authorList>
    </citation>
    <scope>NUCLEOTIDE SEQUENCE [LARGE SCALE GENOMIC DNA]</scope>
    <source>
        <strain evidence="3 4">HG66A1</strain>
    </source>
</reference>
<organism evidence="3 4">
    <name type="scientific">Gimesia chilikensis</name>
    <dbReference type="NCBI Taxonomy" id="2605989"/>
    <lineage>
        <taxon>Bacteria</taxon>
        <taxon>Pseudomonadati</taxon>
        <taxon>Planctomycetota</taxon>
        <taxon>Planctomycetia</taxon>
        <taxon>Planctomycetales</taxon>
        <taxon>Planctomycetaceae</taxon>
        <taxon>Gimesia</taxon>
    </lineage>
</organism>
<evidence type="ECO:0000259" key="2">
    <source>
        <dbReference type="PROSITE" id="PS51278"/>
    </source>
</evidence>
<dbReference type="EMBL" id="CP036266">
    <property type="protein sequence ID" value="QDT20039.1"/>
    <property type="molecule type" value="Genomic_DNA"/>
</dbReference>
<dbReference type="InterPro" id="IPR026869">
    <property type="entry name" value="EgtC-like"/>
</dbReference>
<dbReference type="CDD" id="cd01908">
    <property type="entry name" value="YafJ"/>
    <property type="match status" value="1"/>
</dbReference>
<dbReference type="InterPro" id="IPR029055">
    <property type="entry name" value="Ntn_hydrolases_N"/>
</dbReference>
<proteinExistence type="predicted"/>
<name>A0A517PKY1_9PLAN</name>
<sequence>MCRWLAYTGSPLQLSVLLTRPNHSLIDQSRHATQNVEALNGDGFGVGWYGDDPTPGLYRDTHPAWNDANFRHLADHIRSRLFMAHVRASTGTAVQNTNSHPFSFDNWLFQHNGSIPAFRSLKRQLLFDVDPELFPFIEGSTDSETLFFLALTFGLKDDPPAALARAIGHVEQVRKAAGIEVPLFVSACATNGEQLWAIRYSSNHQSRTLYHSSHLHALHEIDGTYAPLPDDATIVVSEPLDELTSHWEEVPESALLTVSGGSATVSSFSPMLPD</sequence>
<gene>
    <name evidence="3" type="primary">egtC</name>
    <name evidence="3" type="ORF">HG66A1_18240</name>
</gene>
<feature type="domain" description="Glutamine amidotransferase type-2" evidence="2">
    <location>
        <begin position="2"/>
        <end position="274"/>
    </location>
</feature>
<dbReference type="Pfam" id="PF13230">
    <property type="entry name" value="GATase_4"/>
    <property type="match status" value="1"/>
</dbReference>